<dbReference type="InterPro" id="IPR005162">
    <property type="entry name" value="Retrotrans_gag_dom"/>
</dbReference>
<evidence type="ECO:0000256" key="4">
    <source>
        <dbReference type="ARBA" id="ARBA00022759"/>
    </source>
</evidence>
<keyword evidence="6" id="KW-0695">RNA-directed DNA polymerase</keyword>
<dbReference type="GO" id="GO:0016787">
    <property type="term" value="F:hydrolase activity"/>
    <property type="evidence" value="ECO:0007669"/>
    <property type="project" value="UniProtKB-KW"/>
</dbReference>
<organism evidence="8 9">
    <name type="scientific">Solanum verrucosum</name>
    <dbReference type="NCBI Taxonomy" id="315347"/>
    <lineage>
        <taxon>Eukaryota</taxon>
        <taxon>Viridiplantae</taxon>
        <taxon>Streptophyta</taxon>
        <taxon>Embryophyta</taxon>
        <taxon>Tracheophyta</taxon>
        <taxon>Spermatophyta</taxon>
        <taxon>Magnoliopsida</taxon>
        <taxon>eudicotyledons</taxon>
        <taxon>Gunneridae</taxon>
        <taxon>Pentapetalae</taxon>
        <taxon>asterids</taxon>
        <taxon>lamiids</taxon>
        <taxon>Solanales</taxon>
        <taxon>Solanaceae</taxon>
        <taxon>Solanoideae</taxon>
        <taxon>Solaneae</taxon>
        <taxon>Solanum</taxon>
    </lineage>
</organism>
<reference evidence="8" key="1">
    <citation type="submission" date="2023-08" db="EMBL/GenBank/DDBJ databases">
        <title>A de novo genome assembly of Solanum verrucosum Schlechtendal, a Mexican diploid species geographically isolated from the other diploid A-genome species in potato relatives.</title>
        <authorList>
            <person name="Hosaka K."/>
        </authorList>
    </citation>
    <scope>NUCLEOTIDE SEQUENCE</scope>
    <source>
        <tissue evidence="8">Young leaves</tissue>
    </source>
</reference>
<evidence type="ECO:0000256" key="5">
    <source>
        <dbReference type="ARBA" id="ARBA00022801"/>
    </source>
</evidence>
<gene>
    <name evidence="8" type="ORF">MTR67_051152</name>
</gene>
<dbReference type="InterPro" id="IPR012337">
    <property type="entry name" value="RNaseH-like_sf"/>
</dbReference>
<evidence type="ECO:0000256" key="6">
    <source>
        <dbReference type="ARBA" id="ARBA00022918"/>
    </source>
</evidence>
<dbReference type="SUPFAM" id="SSF56672">
    <property type="entry name" value="DNA/RNA polymerases"/>
    <property type="match status" value="1"/>
</dbReference>
<dbReference type="GO" id="GO:0003676">
    <property type="term" value="F:nucleic acid binding"/>
    <property type="evidence" value="ECO:0007669"/>
    <property type="project" value="InterPro"/>
</dbReference>
<protein>
    <recommendedName>
        <fullName evidence="7">Integrase catalytic domain-containing protein</fullName>
    </recommendedName>
</protein>
<dbReference type="InterPro" id="IPR001584">
    <property type="entry name" value="Integrase_cat-core"/>
</dbReference>
<name>A0AAF0ZYV7_SOLVR</name>
<sequence length="393" mass="45810">MGDNVELEVLQVLIDPLVEQVSHVEFQAVFQVLAQDMTTQVGREVVSLMNPIVGMVAIKVRNFTMMNPSKFYGSKVEEDLQQFVEEIYKIVKIMEVTPMEKANLDAYQLKKLKWAFLDRFFPFEMREAKVLEYINLGQENMSVKEYVLKFTQLSKYAPIIVADSRARIIYLWSKDEHVEHLRIMLAVIAYVSRQLNMNEKNYLTHDLKLAAMVFALKIWRYYLYDVYVDVLTDSKSLKYTFTQKDLNLRQMRWFEFLKNYDMSVLYHPDCGVIVQNRLESSLVSDVKAKQDIDLILVELKKLVSEKSIEAFSKGEDGILCYQEMVRLHGVPLSIIFDHGTQFISQIWKSFQKGLGTQMKLRTTFHPRTDGQAECTIHTLEDILKACVIDFKGN</sequence>
<dbReference type="EMBL" id="CP133623">
    <property type="protein sequence ID" value="WMV57767.1"/>
    <property type="molecule type" value="Genomic_DNA"/>
</dbReference>
<dbReference type="GO" id="GO:0003964">
    <property type="term" value="F:RNA-directed DNA polymerase activity"/>
    <property type="evidence" value="ECO:0007669"/>
    <property type="project" value="UniProtKB-KW"/>
</dbReference>
<dbReference type="AlphaFoldDB" id="A0AAF0ZYV7"/>
<evidence type="ECO:0000256" key="1">
    <source>
        <dbReference type="ARBA" id="ARBA00022679"/>
    </source>
</evidence>
<evidence type="ECO:0000256" key="2">
    <source>
        <dbReference type="ARBA" id="ARBA00022695"/>
    </source>
</evidence>
<dbReference type="InterPro" id="IPR043502">
    <property type="entry name" value="DNA/RNA_pol_sf"/>
</dbReference>
<dbReference type="CDD" id="cd09274">
    <property type="entry name" value="RNase_HI_RT_Ty3"/>
    <property type="match status" value="1"/>
</dbReference>
<dbReference type="SUPFAM" id="SSF53098">
    <property type="entry name" value="Ribonuclease H-like"/>
    <property type="match status" value="1"/>
</dbReference>
<dbReference type="Gene3D" id="3.30.420.10">
    <property type="entry name" value="Ribonuclease H-like superfamily/Ribonuclease H"/>
    <property type="match status" value="1"/>
</dbReference>
<keyword evidence="3" id="KW-0540">Nuclease</keyword>
<dbReference type="Pfam" id="PF17917">
    <property type="entry name" value="RT_RNaseH"/>
    <property type="match status" value="1"/>
</dbReference>
<dbReference type="GO" id="GO:0015074">
    <property type="term" value="P:DNA integration"/>
    <property type="evidence" value="ECO:0007669"/>
    <property type="project" value="InterPro"/>
</dbReference>
<accession>A0AAF0ZYV7</accession>
<dbReference type="InterPro" id="IPR041373">
    <property type="entry name" value="RT_RNaseH"/>
</dbReference>
<keyword evidence="1" id="KW-0808">Transferase</keyword>
<evidence type="ECO:0000313" key="8">
    <source>
        <dbReference type="EMBL" id="WMV57767.1"/>
    </source>
</evidence>
<feature type="domain" description="Integrase catalytic" evidence="7">
    <location>
        <begin position="264"/>
        <end position="393"/>
    </location>
</feature>
<dbReference type="InterPro" id="IPR036397">
    <property type="entry name" value="RNaseH_sf"/>
</dbReference>
<keyword evidence="9" id="KW-1185">Reference proteome</keyword>
<dbReference type="Pfam" id="PF03732">
    <property type="entry name" value="Retrotrans_gag"/>
    <property type="match status" value="1"/>
</dbReference>
<keyword evidence="4" id="KW-0255">Endonuclease</keyword>
<evidence type="ECO:0000259" key="7">
    <source>
        <dbReference type="PROSITE" id="PS50994"/>
    </source>
</evidence>
<dbReference type="GO" id="GO:0004519">
    <property type="term" value="F:endonuclease activity"/>
    <property type="evidence" value="ECO:0007669"/>
    <property type="project" value="UniProtKB-KW"/>
</dbReference>
<dbReference type="PANTHER" id="PTHR34072">
    <property type="entry name" value="ENZYMATIC POLYPROTEIN-RELATED"/>
    <property type="match status" value="1"/>
</dbReference>
<dbReference type="Proteomes" id="UP001234989">
    <property type="component" value="Chromosome 12"/>
</dbReference>
<evidence type="ECO:0000313" key="9">
    <source>
        <dbReference type="Proteomes" id="UP001234989"/>
    </source>
</evidence>
<dbReference type="PANTHER" id="PTHR34072:SF59">
    <property type="entry name" value="CCHC-TYPE INTEGRASE"/>
    <property type="match status" value="1"/>
</dbReference>
<proteinExistence type="predicted"/>
<keyword evidence="5" id="KW-0378">Hydrolase</keyword>
<evidence type="ECO:0000256" key="3">
    <source>
        <dbReference type="ARBA" id="ARBA00022722"/>
    </source>
</evidence>
<dbReference type="PROSITE" id="PS50994">
    <property type="entry name" value="INTEGRASE"/>
    <property type="match status" value="1"/>
</dbReference>
<keyword evidence="2" id="KW-0548">Nucleotidyltransferase</keyword>